<dbReference type="SMART" id="SM00567">
    <property type="entry name" value="EZ_HEAT"/>
    <property type="match status" value="8"/>
</dbReference>
<keyword evidence="3" id="KW-0812">Transmembrane</keyword>
<sequence length="494" mass="54361">MREKWLISIVILGIMLILFGIGNWGSFWKQTTGTDSGKILPPGQSYTSERNPNHKVWPIAYQEGSSREQRRSHGVPGGTSQASPPARPYEPRLASATAARTPHPASPERLASLLKASKWGEALALYGQVYPSPGRQGVKELRLICQGLLKDALKGKDLFDRIQAAGALVEGGDRSSFGFLEEIRSAEDPLIRASVYQEMVEILGDKGDPMVLFSLQKGLSDKDDMVRIQLMEALKRRKAKEASVLPLLEKALKDGNFAVRSAAAEALGDLAHPSAQALLEKAVRDEHRYVRLSAMSSLARRGIKTHLQELSQATKDQDPGVKERAAGLIGRSRSHSFSPLLKGMLKEEKRDDLLRITLAGSLAELGDQGGIPLLEKSLHHPKSHLRLSTVKALGRSHQKSSLPLLRQALKDEDPSIRTFAVIYLGEMEDREALQLLTQQLKDKDPWVRMSSAQVLGEIGNAALIGPLHELLQKEEDPGVKVFTLRALSRILRKG</sequence>
<dbReference type="GO" id="GO:0016491">
    <property type="term" value="F:oxidoreductase activity"/>
    <property type="evidence" value="ECO:0007669"/>
    <property type="project" value="TreeGrafter"/>
</dbReference>
<comment type="caution">
    <text evidence="4">The sequence shown here is derived from an EMBL/GenBank/DDBJ whole genome shotgun (WGS) entry which is preliminary data.</text>
</comment>
<dbReference type="InterPro" id="IPR016024">
    <property type="entry name" value="ARM-type_fold"/>
</dbReference>
<feature type="transmembrane region" description="Helical" evidence="3">
    <location>
        <begin position="5"/>
        <end position="28"/>
    </location>
</feature>
<organism evidence="4 5">
    <name type="scientific">Tectimicrobiota bacterium</name>
    <dbReference type="NCBI Taxonomy" id="2528274"/>
    <lineage>
        <taxon>Bacteria</taxon>
        <taxon>Pseudomonadati</taxon>
        <taxon>Nitrospinota/Tectimicrobiota group</taxon>
        <taxon>Candidatus Tectimicrobiota</taxon>
    </lineage>
</organism>
<evidence type="ECO:0000256" key="1">
    <source>
        <dbReference type="ARBA" id="ARBA00045876"/>
    </source>
</evidence>
<dbReference type="PANTHER" id="PTHR12697:SF5">
    <property type="entry name" value="DEOXYHYPUSINE HYDROXYLASE"/>
    <property type="match status" value="1"/>
</dbReference>
<evidence type="ECO:0000256" key="2">
    <source>
        <dbReference type="SAM" id="MobiDB-lite"/>
    </source>
</evidence>
<evidence type="ECO:0000313" key="4">
    <source>
        <dbReference type="EMBL" id="MBI2877174.1"/>
    </source>
</evidence>
<dbReference type="EMBL" id="JACPRF010000297">
    <property type="protein sequence ID" value="MBI2877174.1"/>
    <property type="molecule type" value="Genomic_DNA"/>
</dbReference>
<dbReference type="InterPro" id="IPR011989">
    <property type="entry name" value="ARM-like"/>
</dbReference>
<gene>
    <name evidence="4" type="ORF">HYY20_09860</name>
</gene>
<evidence type="ECO:0000313" key="5">
    <source>
        <dbReference type="Proteomes" id="UP000769766"/>
    </source>
</evidence>
<dbReference type="AlphaFoldDB" id="A0A932CQ13"/>
<dbReference type="InterPro" id="IPR021133">
    <property type="entry name" value="HEAT_type_2"/>
</dbReference>
<reference evidence="4" key="1">
    <citation type="submission" date="2020-07" db="EMBL/GenBank/DDBJ databases">
        <title>Huge and variable diversity of episymbiotic CPR bacteria and DPANN archaea in groundwater ecosystems.</title>
        <authorList>
            <person name="He C.Y."/>
            <person name="Keren R."/>
            <person name="Whittaker M."/>
            <person name="Farag I.F."/>
            <person name="Doudna J."/>
            <person name="Cate J.H.D."/>
            <person name="Banfield J.F."/>
        </authorList>
    </citation>
    <scope>NUCLEOTIDE SEQUENCE</scope>
    <source>
        <strain evidence="4">NC_groundwater_672_Ag_B-0.1um_62_36</strain>
    </source>
</reference>
<dbReference type="PROSITE" id="PS50077">
    <property type="entry name" value="HEAT_REPEAT"/>
    <property type="match status" value="1"/>
</dbReference>
<dbReference type="SUPFAM" id="SSF48371">
    <property type="entry name" value="ARM repeat"/>
    <property type="match status" value="1"/>
</dbReference>
<feature type="region of interest" description="Disordered" evidence="2">
    <location>
        <begin position="61"/>
        <end position="106"/>
    </location>
</feature>
<dbReference type="Pfam" id="PF13646">
    <property type="entry name" value="HEAT_2"/>
    <property type="match status" value="2"/>
</dbReference>
<dbReference type="Proteomes" id="UP000769766">
    <property type="component" value="Unassembled WGS sequence"/>
</dbReference>
<name>A0A932CQ13_UNCTE</name>
<comment type="function">
    <text evidence="1">Catalyzes the hydroxylation of the N(6)-(4-aminobutyl)-L-lysine intermediate produced by deoxyhypusine synthase/DHPS on a critical lysine of the eukaryotic translation initiation factor 5A/eIF-5A. This is the second step of the post-translational modification of that lysine into an unusual amino acid residue named hypusine. Hypusination is unique to mature eIF-5A factor and is essential for its function.</text>
</comment>
<dbReference type="InterPro" id="IPR004155">
    <property type="entry name" value="PBS_lyase_HEAT"/>
</dbReference>
<accession>A0A932CQ13</accession>
<dbReference type="PANTHER" id="PTHR12697">
    <property type="entry name" value="PBS LYASE HEAT-LIKE PROTEIN"/>
    <property type="match status" value="1"/>
</dbReference>
<keyword evidence="3" id="KW-0472">Membrane</keyword>
<protein>
    <submittedName>
        <fullName evidence="4">HEAT repeat domain-containing protein</fullName>
    </submittedName>
</protein>
<dbReference type="Gene3D" id="1.25.10.10">
    <property type="entry name" value="Leucine-rich Repeat Variant"/>
    <property type="match status" value="3"/>
</dbReference>
<evidence type="ECO:0000256" key="3">
    <source>
        <dbReference type="SAM" id="Phobius"/>
    </source>
</evidence>
<keyword evidence="3" id="KW-1133">Transmembrane helix</keyword>
<proteinExistence type="predicted"/>